<organism evidence="2 3">
    <name type="scientific">Streblomastix strix</name>
    <dbReference type="NCBI Taxonomy" id="222440"/>
    <lineage>
        <taxon>Eukaryota</taxon>
        <taxon>Metamonada</taxon>
        <taxon>Preaxostyla</taxon>
        <taxon>Oxymonadida</taxon>
        <taxon>Streblomastigidae</taxon>
        <taxon>Streblomastix</taxon>
    </lineage>
</organism>
<gene>
    <name evidence="2" type="ORF">EZS28_051448</name>
</gene>
<feature type="compositionally biased region" description="Basic and acidic residues" evidence="1">
    <location>
        <begin position="169"/>
        <end position="186"/>
    </location>
</feature>
<comment type="caution">
    <text evidence="2">The sequence shown here is derived from an EMBL/GenBank/DDBJ whole genome shotgun (WGS) entry which is preliminary data.</text>
</comment>
<feature type="compositionally biased region" description="Basic and acidic residues" evidence="1">
    <location>
        <begin position="134"/>
        <end position="149"/>
    </location>
</feature>
<protein>
    <submittedName>
        <fullName evidence="2">Uncharacterized protein</fullName>
    </submittedName>
</protein>
<evidence type="ECO:0000256" key="1">
    <source>
        <dbReference type="SAM" id="MobiDB-lite"/>
    </source>
</evidence>
<dbReference type="EMBL" id="SNRW01038897">
    <property type="protein sequence ID" value="KAA6353026.1"/>
    <property type="molecule type" value="Genomic_DNA"/>
</dbReference>
<proteinExistence type="predicted"/>
<sequence length="214" mass="25398">MKVNINKELNFRTMEILNIKRQDHFAQSTPIKNQEIEIFYNPKTSHPQLPHLQNYAKLNGQLQNKNKGYSQPPTMTPEAKQACQSLYPKSFFGHQKLEPKSTLLTISHPGKSGEKRQMQLFLLKSCIQNVQKATRSEQDPRKTNKDPTPRIRQKQFPTLRLTSGNSWADQRRKQERGEDRILDNRETNNDNEKKIRREWWDRQQDIWNYGKQLQ</sequence>
<name>A0A5J4T3K3_9EUKA</name>
<evidence type="ECO:0000313" key="2">
    <source>
        <dbReference type="EMBL" id="KAA6353026.1"/>
    </source>
</evidence>
<dbReference type="AlphaFoldDB" id="A0A5J4T3K3"/>
<evidence type="ECO:0000313" key="3">
    <source>
        <dbReference type="Proteomes" id="UP000324800"/>
    </source>
</evidence>
<feature type="region of interest" description="Disordered" evidence="1">
    <location>
        <begin position="132"/>
        <end position="186"/>
    </location>
</feature>
<reference evidence="2 3" key="1">
    <citation type="submission" date="2019-03" db="EMBL/GenBank/DDBJ databases">
        <title>Single cell metagenomics reveals metabolic interactions within the superorganism composed of flagellate Streblomastix strix and complex community of Bacteroidetes bacteria on its surface.</title>
        <authorList>
            <person name="Treitli S.C."/>
            <person name="Kolisko M."/>
            <person name="Husnik F."/>
            <person name="Keeling P."/>
            <person name="Hampl V."/>
        </authorList>
    </citation>
    <scope>NUCLEOTIDE SEQUENCE [LARGE SCALE GENOMIC DNA]</scope>
    <source>
        <strain evidence="2">ST1C</strain>
    </source>
</reference>
<accession>A0A5J4T3K3</accession>
<dbReference type="Proteomes" id="UP000324800">
    <property type="component" value="Unassembled WGS sequence"/>
</dbReference>